<comment type="caution">
    <text evidence="2">The sequence shown here is derived from an EMBL/GenBank/DDBJ whole genome shotgun (WGS) entry which is preliminary data.</text>
</comment>
<protein>
    <submittedName>
        <fullName evidence="2">Uncharacterized protein</fullName>
    </submittedName>
</protein>
<keyword evidence="3" id="KW-1185">Reference proteome</keyword>
<name>A0A9Q1KPH1_9CARY</name>
<gene>
    <name evidence="2" type="ORF">Cgig2_033591</name>
</gene>
<evidence type="ECO:0000256" key="1">
    <source>
        <dbReference type="SAM" id="MobiDB-lite"/>
    </source>
</evidence>
<feature type="region of interest" description="Disordered" evidence="1">
    <location>
        <begin position="35"/>
        <end position="55"/>
    </location>
</feature>
<feature type="region of interest" description="Disordered" evidence="1">
    <location>
        <begin position="122"/>
        <end position="182"/>
    </location>
</feature>
<dbReference type="Proteomes" id="UP001153076">
    <property type="component" value="Unassembled WGS sequence"/>
</dbReference>
<accession>A0A9Q1KPH1</accession>
<feature type="compositionally biased region" description="Basic residues" evidence="1">
    <location>
        <begin position="122"/>
        <end position="134"/>
    </location>
</feature>
<dbReference type="OrthoDB" id="1415978at2759"/>
<feature type="compositionally biased region" description="Acidic residues" evidence="1">
    <location>
        <begin position="41"/>
        <end position="53"/>
    </location>
</feature>
<reference evidence="2" key="1">
    <citation type="submission" date="2022-04" db="EMBL/GenBank/DDBJ databases">
        <title>Carnegiea gigantea Genome sequencing and assembly v2.</title>
        <authorList>
            <person name="Copetti D."/>
            <person name="Sanderson M.J."/>
            <person name="Burquez A."/>
            <person name="Wojciechowski M.F."/>
        </authorList>
    </citation>
    <scope>NUCLEOTIDE SEQUENCE</scope>
    <source>
        <strain evidence="2">SGP5-SGP5p</strain>
        <tissue evidence="2">Aerial part</tissue>
    </source>
</reference>
<proteinExistence type="predicted"/>
<organism evidence="2 3">
    <name type="scientific">Carnegiea gigantea</name>
    <dbReference type="NCBI Taxonomy" id="171969"/>
    <lineage>
        <taxon>Eukaryota</taxon>
        <taxon>Viridiplantae</taxon>
        <taxon>Streptophyta</taxon>
        <taxon>Embryophyta</taxon>
        <taxon>Tracheophyta</taxon>
        <taxon>Spermatophyta</taxon>
        <taxon>Magnoliopsida</taxon>
        <taxon>eudicotyledons</taxon>
        <taxon>Gunneridae</taxon>
        <taxon>Pentapetalae</taxon>
        <taxon>Caryophyllales</taxon>
        <taxon>Cactineae</taxon>
        <taxon>Cactaceae</taxon>
        <taxon>Cactoideae</taxon>
        <taxon>Echinocereeae</taxon>
        <taxon>Carnegiea</taxon>
    </lineage>
</organism>
<feature type="compositionally biased region" description="Polar residues" evidence="1">
    <location>
        <begin position="139"/>
        <end position="148"/>
    </location>
</feature>
<evidence type="ECO:0000313" key="3">
    <source>
        <dbReference type="Proteomes" id="UP001153076"/>
    </source>
</evidence>
<dbReference type="EMBL" id="JAKOGI010000043">
    <property type="protein sequence ID" value="KAJ8447022.1"/>
    <property type="molecule type" value="Genomic_DNA"/>
</dbReference>
<evidence type="ECO:0000313" key="2">
    <source>
        <dbReference type="EMBL" id="KAJ8447022.1"/>
    </source>
</evidence>
<dbReference type="AlphaFoldDB" id="A0A9Q1KPH1"/>
<sequence length="182" mass="21111">MTIVEQRRSKLHNFDVHSLCQPQIAEVDVFDSDVEKNLGQADDEESDHDDSEDSYFREWKLDGSKESESFLLDKDDDLELENESLDDIDLETDTQLHMTLGYGSIDDDVGENLLIVNKMAKRGRPEKHKRRKSRLPFSPQMSSIQLSGTKRCKKCKQLGHNSLTCGQPRDENRRLKYKKKPR</sequence>